<dbReference type="InterPro" id="IPR023828">
    <property type="entry name" value="Peptidase_S8_Ser-AS"/>
</dbReference>
<name>A0A0G1KB58_9BACT</name>
<evidence type="ECO:0000259" key="6">
    <source>
        <dbReference type="Pfam" id="PF00082"/>
    </source>
</evidence>
<evidence type="ECO:0000256" key="3">
    <source>
        <dbReference type="ARBA" id="ARBA00022801"/>
    </source>
</evidence>
<comment type="similarity">
    <text evidence="1 5">Belongs to the peptidase S8 family.</text>
</comment>
<dbReference type="PROSITE" id="PS00138">
    <property type="entry name" value="SUBTILASE_SER"/>
    <property type="match status" value="1"/>
</dbReference>
<dbReference type="SUPFAM" id="SSF52743">
    <property type="entry name" value="Subtilisin-like"/>
    <property type="match status" value="1"/>
</dbReference>
<dbReference type="EMBL" id="LCJR01000030">
    <property type="protein sequence ID" value="KKT80981.1"/>
    <property type="molecule type" value="Genomic_DNA"/>
</dbReference>
<gene>
    <name evidence="7" type="ORF">UW79_C0030G0013</name>
</gene>
<feature type="domain" description="Peptidase S8/S53" evidence="6">
    <location>
        <begin position="4"/>
        <end position="64"/>
    </location>
</feature>
<dbReference type="InterPro" id="IPR036852">
    <property type="entry name" value="Peptidase_S8/S53_dom_sf"/>
</dbReference>
<dbReference type="PANTHER" id="PTHR43399">
    <property type="entry name" value="SUBTILISIN-RELATED"/>
    <property type="match status" value="1"/>
</dbReference>
<feature type="non-terminal residue" evidence="7">
    <location>
        <position position="1"/>
    </location>
</feature>
<evidence type="ECO:0000256" key="2">
    <source>
        <dbReference type="ARBA" id="ARBA00022670"/>
    </source>
</evidence>
<comment type="caution">
    <text evidence="7">The sequence shown here is derived from an EMBL/GenBank/DDBJ whole genome shotgun (WGS) entry which is preliminary data.</text>
</comment>
<evidence type="ECO:0000256" key="4">
    <source>
        <dbReference type="ARBA" id="ARBA00022825"/>
    </source>
</evidence>
<organism evidence="7 8">
    <name type="scientific">Candidatus Yanofskybacteria bacterium GW2011_GWA2_44_9</name>
    <dbReference type="NCBI Taxonomy" id="1619025"/>
    <lineage>
        <taxon>Bacteria</taxon>
        <taxon>Candidatus Yanofskyibacteriota</taxon>
    </lineage>
</organism>
<accession>A0A0G1KB58</accession>
<reference evidence="7 8" key="1">
    <citation type="journal article" date="2015" name="Nature">
        <title>rRNA introns, odd ribosomes, and small enigmatic genomes across a large radiation of phyla.</title>
        <authorList>
            <person name="Brown C.T."/>
            <person name="Hug L.A."/>
            <person name="Thomas B.C."/>
            <person name="Sharon I."/>
            <person name="Castelle C.J."/>
            <person name="Singh A."/>
            <person name="Wilkins M.J."/>
            <person name="Williams K.H."/>
            <person name="Banfield J.F."/>
        </authorList>
    </citation>
    <scope>NUCLEOTIDE SEQUENCE [LARGE SCALE GENOMIC DNA]</scope>
</reference>
<dbReference type="AlphaFoldDB" id="A0A0G1KB58"/>
<keyword evidence="4" id="KW-0720">Serine protease</keyword>
<sequence length="88" mass="9070">EGDVEFAAPGVSIESTWKDGGYAVSSGTSMATPHVAGLAAKLWQVEALDQAGATRGLLQDFAHDLGLLSEEGLPVDDDASGFGLPQLR</sequence>
<dbReference type="Gene3D" id="3.40.50.200">
    <property type="entry name" value="Peptidase S8/S53 domain"/>
    <property type="match status" value="1"/>
</dbReference>
<dbReference type="GO" id="GO:0004252">
    <property type="term" value="F:serine-type endopeptidase activity"/>
    <property type="evidence" value="ECO:0007669"/>
    <property type="project" value="InterPro"/>
</dbReference>
<dbReference type="InterPro" id="IPR000209">
    <property type="entry name" value="Peptidase_S8/S53_dom"/>
</dbReference>
<evidence type="ECO:0000256" key="1">
    <source>
        <dbReference type="ARBA" id="ARBA00011073"/>
    </source>
</evidence>
<dbReference type="InterPro" id="IPR051048">
    <property type="entry name" value="Peptidase_S8/S53_subtilisin"/>
</dbReference>
<evidence type="ECO:0000313" key="8">
    <source>
        <dbReference type="Proteomes" id="UP000034032"/>
    </source>
</evidence>
<dbReference type="PROSITE" id="PS51892">
    <property type="entry name" value="SUBTILASE"/>
    <property type="match status" value="1"/>
</dbReference>
<evidence type="ECO:0000313" key="7">
    <source>
        <dbReference type="EMBL" id="KKT80981.1"/>
    </source>
</evidence>
<keyword evidence="3" id="KW-0378">Hydrolase</keyword>
<keyword evidence="2 7" id="KW-0645">Protease</keyword>
<dbReference type="Proteomes" id="UP000034032">
    <property type="component" value="Unassembled WGS sequence"/>
</dbReference>
<proteinExistence type="inferred from homology"/>
<dbReference type="GO" id="GO:0006508">
    <property type="term" value="P:proteolysis"/>
    <property type="evidence" value="ECO:0007669"/>
    <property type="project" value="UniProtKB-KW"/>
</dbReference>
<dbReference type="PANTHER" id="PTHR43399:SF4">
    <property type="entry name" value="CELL WALL-ASSOCIATED PROTEASE"/>
    <property type="match status" value="1"/>
</dbReference>
<comment type="caution">
    <text evidence="5">Lacks conserved residue(s) required for the propagation of feature annotation.</text>
</comment>
<protein>
    <submittedName>
        <fullName evidence="7">Thermostable serine protease</fullName>
    </submittedName>
</protein>
<dbReference type="Pfam" id="PF00082">
    <property type="entry name" value="Peptidase_S8"/>
    <property type="match status" value="1"/>
</dbReference>
<evidence type="ECO:0000256" key="5">
    <source>
        <dbReference type="PROSITE-ProRule" id="PRU01240"/>
    </source>
</evidence>